<evidence type="ECO:0000256" key="3">
    <source>
        <dbReference type="ARBA" id="ARBA00023002"/>
    </source>
</evidence>
<dbReference type="GO" id="GO:0020037">
    <property type="term" value="F:heme binding"/>
    <property type="evidence" value="ECO:0007669"/>
    <property type="project" value="UniProtKB-UniRule"/>
</dbReference>
<dbReference type="EC" id="1.11.1.-" evidence="5"/>
<dbReference type="CDD" id="cd00314">
    <property type="entry name" value="plant_peroxidase_like"/>
    <property type="match status" value="1"/>
</dbReference>
<reference evidence="9" key="1">
    <citation type="journal article" date="2018" name="Nat. Microbiol.">
        <title>Leveraging single-cell genomics to expand the fungal tree of life.</title>
        <authorList>
            <person name="Ahrendt S.R."/>
            <person name="Quandt C.A."/>
            <person name="Ciobanu D."/>
            <person name="Clum A."/>
            <person name="Salamov A."/>
            <person name="Andreopoulos B."/>
            <person name="Cheng J.F."/>
            <person name="Woyke T."/>
            <person name="Pelin A."/>
            <person name="Henrissat B."/>
            <person name="Reynolds N.K."/>
            <person name="Benny G.L."/>
            <person name="Smith M.E."/>
            <person name="James T.Y."/>
            <person name="Grigoriev I.V."/>
        </authorList>
    </citation>
    <scope>NUCLEOTIDE SEQUENCE [LARGE SCALE GENOMIC DNA]</scope>
</reference>
<dbReference type="AlphaFoldDB" id="A0A4P9WFZ0"/>
<dbReference type="InterPro" id="IPR010255">
    <property type="entry name" value="Haem_peroxidase_sf"/>
</dbReference>
<sequence>MHLFPLAGFLALIPSAFGAPQVADEDYIAFIDNTAKILALDSFGGCSGTTPGDSAGAGPPQPRRGGGDGSFVDEFDRPDNFGLCCTPIDGFFPVAEQRTAVNMTVADQFALSAIASLQTCGGPTIRWFPGRDDLPGLEPSTSPNHRVVNPDGLLPSPHDSYTVVVGKFERMGFSKVEMMTVVTGSHTIGGVHGANNPALTNETFLPFDSTPGIFDNDVFKQVLDGYCPLPVDCEMAADPEIRSTIQSVRPLLCIYHPPSLFYGIPSLAADESFFFASYSTAFEKFLNLTVSPLTYSLSHAVDPAIVASVTTNSTKFPFNRVTLKPLPPRPVSPLAPIPFPCQLGILLSPN</sequence>
<dbReference type="GO" id="GO:0046872">
    <property type="term" value="F:metal ion binding"/>
    <property type="evidence" value="ECO:0007669"/>
    <property type="project" value="UniProtKB-UniRule"/>
</dbReference>
<keyword evidence="2" id="KW-0408">Iron</keyword>
<dbReference type="PANTHER" id="PTHR31356:SF53">
    <property type="entry name" value="HEME PEROXIDASE"/>
    <property type="match status" value="1"/>
</dbReference>
<dbReference type="InterPro" id="IPR044831">
    <property type="entry name" value="Ccp1-like"/>
</dbReference>
<feature type="domain" description="Plant heme peroxidase family profile" evidence="7">
    <location>
        <begin position="45"/>
        <end position="290"/>
    </location>
</feature>
<dbReference type="InterPro" id="IPR002016">
    <property type="entry name" value="Haem_peroxidase"/>
</dbReference>
<evidence type="ECO:0000256" key="5">
    <source>
        <dbReference type="RuleBase" id="RU363051"/>
    </source>
</evidence>
<evidence type="ECO:0000256" key="6">
    <source>
        <dbReference type="SAM" id="MobiDB-lite"/>
    </source>
</evidence>
<evidence type="ECO:0000256" key="4">
    <source>
        <dbReference type="RuleBase" id="RU004241"/>
    </source>
</evidence>
<dbReference type="OrthoDB" id="2114378at2759"/>
<evidence type="ECO:0000256" key="2">
    <source>
        <dbReference type="ARBA" id="ARBA00022617"/>
    </source>
</evidence>
<dbReference type="GO" id="GO:0042744">
    <property type="term" value="P:hydrogen peroxide catabolic process"/>
    <property type="evidence" value="ECO:0007669"/>
    <property type="project" value="TreeGrafter"/>
</dbReference>
<evidence type="ECO:0000313" key="9">
    <source>
        <dbReference type="Proteomes" id="UP000269721"/>
    </source>
</evidence>
<dbReference type="PANTHER" id="PTHR31356">
    <property type="entry name" value="THYLAKOID LUMENAL 29 KDA PROTEIN, CHLOROPLASTIC-RELATED"/>
    <property type="match status" value="1"/>
</dbReference>
<dbReference type="PROSITE" id="PS50873">
    <property type="entry name" value="PEROXIDASE_4"/>
    <property type="match status" value="1"/>
</dbReference>
<dbReference type="SUPFAM" id="SSF48113">
    <property type="entry name" value="Heme-dependent peroxidases"/>
    <property type="match status" value="1"/>
</dbReference>
<protein>
    <recommendedName>
        <fullName evidence="5">Peroxidase</fullName>
        <ecNumber evidence="5">1.11.1.-</ecNumber>
    </recommendedName>
</protein>
<keyword evidence="2" id="KW-0479">Metal-binding</keyword>
<keyword evidence="3 5" id="KW-0560">Oxidoreductase</keyword>
<feature type="signal peptide" evidence="5">
    <location>
        <begin position="1"/>
        <end position="18"/>
    </location>
</feature>
<dbReference type="Gene3D" id="1.10.420.10">
    <property type="entry name" value="Peroxidase, domain 2"/>
    <property type="match status" value="1"/>
</dbReference>
<evidence type="ECO:0000313" key="8">
    <source>
        <dbReference type="EMBL" id="RKO90805.1"/>
    </source>
</evidence>
<feature type="chain" id="PRO_5021040663" description="Peroxidase" evidence="5">
    <location>
        <begin position="19"/>
        <end position="350"/>
    </location>
</feature>
<proteinExistence type="inferred from homology"/>
<comment type="similarity">
    <text evidence="4">Belongs to the peroxidase family.</text>
</comment>
<dbReference type="GO" id="GO:0000302">
    <property type="term" value="P:response to reactive oxygen species"/>
    <property type="evidence" value="ECO:0007669"/>
    <property type="project" value="TreeGrafter"/>
</dbReference>
<evidence type="ECO:0000256" key="1">
    <source>
        <dbReference type="ARBA" id="ARBA00022559"/>
    </source>
</evidence>
<dbReference type="GO" id="GO:0034599">
    <property type="term" value="P:cellular response to oxidative stress"/>
    <property type="evidence" value="ECO:0007669"/>
    <property type="project" value="InterPro"/>
</dbReference>
<keyword evidence="1 5" id="KW-0575">Peroxidase</keyword>
<keyword evidence="5" id="KW-0732">Signal</keyword>
<dbReference type="GO" id="GO:0004601">
    <property type="term" value="F:peroxidase activity"/>
    <property type="evidence" value="ECO:0007669"/>
    <property type="project" value="UniProtKB-KW"/>
</dbReference>
<evidence type="ECO:0000259" key="7">
    <source>
        <dbReference type="PROSITE" id="PS50873"/>
    </source>
</evidence>
<dbReference type="PRINTS" id="PR00458">
    <property type="entry name" value="PEROXIDASE"/>
</dbReference>
<keyword evidence="9" id="KW-1185">Reference proteome</keyword>
<dbReference type="EMBL" id="KZ995374">
    <property type="protein sequence ID" value="RKO90805.1"/>
    <property type="molecule type" value="Genomic_DNA"/>
</dbReference>
<organism evidence="8 9">
    <name type="scientific">Blyttiomyces helicus</name>
    <dbReference type="NCBI Taxonomy" id="388810"/>
    <lineage>
        <taxon>Eukaryota</taxon>
        <taxon>Fungi</taxon>
        <taxon>Fungi incertae sedis</taxon>
        <taxon>Chytridiomycota</taxon>
        <taxon>Chytridiomycota incertae sedis</taxon>
        <taxon>Chytridiomycetes</taxon>
        <taxon>Chytridiomycetes incertae sedis</taxon>
        <taxon>Blyttiomyces</taxon>
    </lineage>
</organism>
<dbReference type="Pfam" id="PF00141">
    <property type="entry name" value="peroxidase"/>
    <property type="match status" value="1"/>
</dbReference>
<keyword evidence="2" id="KW-0349">Heme</keyword>
<accession>A0A4P9WFZ0</accession>
<dbReference type="Proteomes" id="UP000269721">
    <property type="component" value="Unassembled WGS sequence"/>
</dbReference>
<dbReference type="Gene3D" id="1.10.520.10">
    <property type="match status" value="1"/>
</dbReference>
<gene>
    <name evidence="8" type="ORF">BDK51DRAFT_44722</name>
</gene>
<feature type="region of interest" description="Disordered" evidence="6">
    <location>
        <begin position="49"/>
        <end position="71"/>
    </location>
</feature>
<name>A0A4P9WFZ0_9FUNG</name>